<evidence type="ECO:0000313" key="2">
    <source>
        <dbReference type="Proteomes" id="UP000799440"/>
    </source>
</evidence>
<sequence>MDSVVKDCIGLWAKDGTGPAFGKDSAKSLSSPFGGIDIAGQTTHTPVVRSRAGLIAPDEYPIRPNDRRQ</sequence>
<proteinExistence type="predicted"/>
<keyword evidence="2" id="KW-1185">Reference proteome</keyword>
<dbReference type="EMBL" id="MU006611">
    <property type="protein sequence ID" value="KAF2742328.1"/>
    <property type="molecule type" value="Genomic_DNA"/>
</dbReference>
<protein>
    <submittedName>
        <fullName evidence="1">Uncharacterized protein</fullName>
    </submittedName>
</protein>
<dbReference type="Proteomes" id="UP000799440">
    <property type="component" value="Unassembled WGS sequence"/>
</dbReference>
<name>A0A6A6UVP4_9PLEO</name>
<dbReference type="AlphaFoldDB" id="A0A6A6UVP4"/>
<organism evidence="1 2">
    <name type="scientific">Sporormia fimetaria CBS 119925</name>
    <dbReference type="NCBI Taxonomy" id="1340428"/>
    <lineage>
        <taxon>Eukaryota</taxon>
        <taxon>Fungi</taxon>
        <taxon>Dikarya</taxon>
        <taxon>Ascomycota</taxon>
        <taxon>Pezizomycotina</taxon>
        <taxon>Dothideomycetes</taxon>
        <taxon>Pleosporomycetidae</taxon>
        <taxon>Pleosporales</taxon>
        <taxon>Sporormiaceae</taxon>
        <taxon>Sporormia</taxon>
    </lineage>
</organism>
<accession>A0A6A6UVP4</accession>
<reference evidence="1" key="1">
    <citation type="journal article" date="2020" name="Stud. Mycol.">
        <title>101 Dothideomycetes genomes: a test case for predicting lifestyles and emergence of pathogens.</title>
        <authorList>
            <person name="Haridas S."/>
            <person name="Albert R."/>
            <person name="Binder M."/>
            <person name="Bloem J."/>
            <person name="Labutti K."/>
            <person name="Salamov A."/>
            <person name="Andreopoulos B."/>
            <person name="Baker S."/>
            <person name="Barry K."/>
            <person name="Bills G."/>
            <person name="Bluhm B."/>
            <person name="Cannon C."/>
            <person name="Castanera R."/>
            <person name="Culley D."/>
            <person name="Daum C."/>
            <person name="Ezra D."/>
            <person name="Gonzalez J."/>
            <person name="Henrissat B."/>
            <person name="Kuo A."/>
            <person name="Liang C."/>
            <person name="Lipzen A."/>
            <person name="Lutzoni F."/>
            <person name="Magnuson J."/>
            <person name="Mondo S."/>
            <person name="Nolan M."/>
            <person name="Ohm R."/>
            <person name="Pangilinan J."/>
            <person name="Park H.-J."/>
            <person name="Ramirez L."/>
            <person name="Alfaro M."/>
            <person name="Sun H."/>
            <person name="Tritt A."/>
            <person name="Yoshinaga Y."/>
            <person name="Zwiers L.-H."/>
            <person name="Turgeon B."/>
            <person name="Goodwin S."/>
            <person name="Spatafora J."/>
            <person name="Crous P."/>
            <person name="Grigoriev I."/>
        </authorList>
    </citation>
    <scope>NUCLEOTIDE SEQUENCE</scope>
    <source>
        <strain evidence="1">CBS 119925</strain>
    </source>
</reference>
<gene>
    <name evidence="1" type="ORF">M011DRAFT_481816</name>
</gene>
<evidence type="ECO:0000313" key="1">
    <source>
        <dbReference type="EMBL" id="KAF2742328.1"/>
    </source>
</evidence>